<evidence type="ECO:0000313" key="1">
    <source>
        <dbReference type="EMBL" id="MDA3627920.1"/>
    </source>
</evidence>
<organism evidence="1 2">
    <name type="scientific">Saccharopolyspora oryzae</name>
    <dbReference type="NCBI Taxonomy" id="2997343"/>
    <lineage>
        <taxon>Bacteria</taxon>
        <taxon>Bacillati</taxon>
        <taxon>Actinomycetota</taxon>
        <taxon>Actinomycetes</taxon>
        <taxon>Pseudonocardiales</taxon>
        <taxon>Pseudonocardiaceae</taxon>
        <taxon>Saccharopolyspora</taxon>
    </lineage>
</organism>
<dbReference type="Proteomes" id="UP001210380">
    <property type="component" value="Unassembled WGS sequence"/>
</dbReference>
<comment type="caution">
    <text evidence="1">The sequence shown here is derived from an EMBL/GenBank/DDBJ whole genome shotgun (WGS) entry which is preliminary data.</text>
</comment>
<dbReference type="Gene3D" id="2.160.20.80">
    <property type="entry name" value="E3 ubiquitin-protein ligase SopA"/>
    <property type="match status" value="1"/>
</dbReference>
<dbReference type="EMBL" id="JAQGLA010000036">
    <property type="protein sequence ID" value="MDA3627920.1"/>
    <property type="molecule type" value="Genomic_DNA"/>
</dbReference>
<protein>
    <submittedName>
        <fullName evidence="1">Uncharacterized protein</fullName>
    </submittedName>
</protein>
<name>A0ABT4V1U2_9PSEU</name>
<proteinExistence type="predicted"/>
<evidence type="ECO:0000313" key="2">
    <source>
        <dbReference type="Proteomes" id="UP001210380"/>
    </source>
</evidence>
<gene>
    <name evidence="1" type="ORF">OU415_20975</name>
</gene>
<accession>A0ABT4V1U2</accession>
<sequence length="238" mass="25172">MGMGAGDLSGADSSSVEELLNRAFERREPLLLENDQVVRASFIAELVVASSERGPGPALELIGARITGDVDLSDCSVSVPMVFRNCRFEGDLVLDDASTSRIHLENCEIGTVRAARLRCEGPLWLRRLRKAVHVDLEDARIAGEVDLQGSRVNNTSGIAVNLTTAHIDGDLVVKNTDLRGTLHLPGAVVSGALLLELAIAANPGGVAVDGTSASLFGIGRERGQVQREGSVRRGTAGR</sequence>
<keyword evidence="2" id="KW-1185">Reference proteome</keyword>
<reference evidence="1 2" key="1">
    <citation type="submission" date="2022-11" db="EMBL/GenBank/DDBJ databases">
        <title>Draft genome sequence of Saccharopolyspora sp. WRP15-2 isolated from rhizosphere soils of wild rice in Thailand.</title>
        <authorList>
            <person name="Duangmal K."/>
            <person name="Kammanee S."/>
            <person name="Muangham S."/>
        </authorList>
    </citation>
    <scope>NUCLEOTIDE SEQUENCE [LARGE SCALE GENOMIC DNA]</scope>
    <source>
        <strain evidence="1 2">WRP15-2</strain>
    </source>
</reference>